<dbReference type="InterPro" id="IPR007296">
    <property type="entry name" value="DUF403"/>
</dbReference>
<dbReference type="OrthoDB" id="9803532at2"/>
<dbReference type="InterPro" id="IPR051680">
    <property type="entry name" value="ATP-dep_Glu-Cys_Ligase-2"/>
</dbReference>
<evidence type="ECO:0000259" key="1">
    <source>
        <dbReference type="Pfam" id="PF04168"/>
    </source>
</evidence>
<evidence type="ECO:0000313" key="2">
    <source>
        <dbReference type="EMBL" id="TCK75830.1"/>
    </source>
</evidence>
<dbReference type="PANTHER" id="PTHR34595:SF7">
    <property type="entry name" value="SLL1039 PROTEIN"/>
    <property type="match status" value="1"/>
</dbReference>
<reference evidence="2 3" key="1">
    <citation type="submission" date="2019-03" db="EMBL/GenBank/DDBJ databases">
        <title>Genomic Encyclopedia of Type Strains, Phase IV (KMG-IV): sequencing the most valuable type-strain genomes for metagenomic binning, comparative biology and taxonomic classification.</title>
        <authorList>
            <person name="Goeker M."/>
        </authorList>
    </citation>
    <scope>NUCLEOTIDE SEQUENCE [LARGE SCALE GENOMIC DNA]</scope>
    <source>
        <strain evidence="2 3">DSM 103428</strain>
    </source>
</reference>
<comment type="caution">
    <text evidence="2">The sequence shown here is derived from an EMBL/GenBank/DDBJ whole genome shotgun (WGS) entry which is preliminary data.</text>
</comment>
<dbReference type="AlphaFoldDB" id="A0A4R1LE50"/>
<gene>
    <name evidence="2" type="ORF">C7378_0826</name>
</gene>
<keyword evidence="3" id="KW-1185">Reference proteome</keyword>
<feature type="domain" description="DUF403" evidence="1">
    <location>
        <begin position="1"/>
        <end position="310"/>
    </location>
</feature>
<organism evidence="2 3">
    <name type="scientific">Acidipila rosea</name>
    <dbReference type="NCBI Taxonomy" id="768535"/>
    <lineage>
        <taxon>Bacteria</taxon>
        <taxon>Pseudomonadati</taxon>
        <taxon>Acidobacteriota</taxon>
        <taxon>Terriglobia</taxon>
        <taxon>Terriglobales</taxon>
        <taxon>Acidobacteriaceae</taxon>
        <taxon>Acidipila</taxon>
    </lineage>
</organism>
<dbReference type="Pfam" id="PF04168">
    <property type="entry name" value="Alpha-E"/>
    <property type="match status" value="1"/>
</dbReference>
<dbReference type="RefSeq" id="WP_131992024.1">
    <property type="nucleotide sequence ID" value="NZ_SMGK01000001.1"/>
</dbReference>
<dbReference type="PANTHER" id="PTHR34595">
    <property type="entry name" value="BLR5612 PROTEIN"/>
    <property type="match status" value="1"/>
</dbReference>
<accession>A0A4R1LE50</accession>
<evidence type="ECO:0000313" key="3">
    <source>
        <dbReference type="Proteomes" id="UP000295210"/>
    </source>
</evidence>
<protein>
    <submittedName>
        <fullName evidence="2">Putative alpha-E superfamily protein</fullName>
    </submittedName>
</protein>
<dbReference type="EMBL" id="SMGK01000001">
    <property type="protein sequence ID" value="TCK75830.1"/>
    <property type="molecule type" value="Genomic_DNA"/>
</dbReference>
<sequence>MLSRVADSLYWTSRYLERAEHTVRILDVNIGLMLDKSQTSAERRWRRVLAALGHPTKVEWSDDAYALVHTLCFDTSRPASVTACIISARENARQIREEISSEQWQRLNRLFHEIAKLRTPVPSDLQMAEFLPAVIDGIHLFQGVSDTTLSHGEGWQFLQLGRFLERASVIATLLEVYHRDVFMMDEEDTIDAYEYLEWIGLLRTCTAFEAYCKVYTADLTYERILEFLLLNAEFPHSLRYSIDRVYAALEAVEQQTRGQHASELMRIAGRLKAQLSYSRMQEILEQDTGRYLRSVLEQCWQIHAAIYEVYIQYSVQTALAV</sequence>
<name>A0A4R1LE50_9BACT</name>
<dbReference type="Proteomes" id="UP000295210">
    <property type="component" value="Unassembled WGS sequence"/>
</dbReference>
<proteinExistence type="predicted"/>